<gene>
    <name evidence="1" type="ORF">AB835_14265</name>
</gene>
<reference evidence="1 2" key="1">
    <citation type="journal article" date="2016" name="Appl. Environ. Microbiol.">
        <title>Lack of Overt Genome Reduction in the Bryostatin-Producing Bryozoan Symbiont "Candidatus Endobugula sertula".</title>
        <authorList>
            <person name="Miller I.J."/>
            <person name="Vanee N."/>
            <person name="Fong S.S."/>
            <person name="Lim-Fong G.E."/>
            <person name="Kwan J.C."/>
        </authorList>
    </citation>
    <scope>NUCLEOTIDE SEQUENCE [LARGE SCALE GENOMIC DNA]</scope>
    <source>
        <strain evidence="1">AB1-4</strain>
    </source>
</reference>
<accession>A0A1D2QLI3</accession>
<dbReference type="EMBL" id="MDLC01000083">
    <property type="protein sequence ID" value="ODS22427.1"/>
    <property type="molecule type" value="Genomic_DNA"/>
</dbReference>
<organism evidence="1 2">
    <name type="scientific">Candidatus Endobugula sertula</name>
    <name type="common">Bugula neritina bacterial symbiont</name>
    <dbReference type="NCBI Taxonomy" id="62101"/>
    <lineage>
        <taxon>Bacteria</taxon>
        <taxon>Pseudomonadati</taxon>
        <taxon>Pseudomonadota</taxon>
        <taxon>Gammaproteobacteria</taxon>
        <taxon>Cellvibrionales</taxon>
        <taxon>Cellvibrionaceae</taxon>
        <taxon>Candidatus Endobugula</taxon>
    </lineage>
</organism>
<dbReference type="AlphaFoldDB" id="A0A1D2QLI3"/>
<protein>
    <recommendedName>
        <fullName evidence="3">Toxin HigB-2</fullName>
    </recommendedName>
</protein>
<dbReference type="STRING" id="62101.AB835_14265"/>
<evidence type="ECO:0008006" key="3">
    <source>
        <dbReference type="Google" id="ProtNLM"/>
    </source>
</evidence>
<dbReference type="Proteomes" id="UP000242502">
    <property type="component" value="Unassembled WGS sequence"/>
</dbReference>
<dbReference type="Pfam" id="PF06296">
    <property type="entry name" value="RelE"/>
    <property type="match status" value="1"/>
</dbReference>
<name>A0A1D2QLI3_9GAMM</name>
<proteinExistence type="predicted"/>
<evidence type="ECO:0000313" key="2">
    <source>
        <dbReference type="Proteomes" id="UP000242502"/>
    </source>
</evidence>
<comment type="caution">
    <text evidence="1">The sequence shown here is derived from an EMBL/GenBank/DDBJ whole genome shotgun (WGS) entry which is preliminary data.</text>
</comment>
<dbReference type="PIRSF" id="PIRSF039032">
    <property type="entry name" value="HigB-2"/>
    <property type="match status" value="1"/>
</dbReference>
<sequence>MIIIETPIFTRLIKELMSDDEYRQLQEALVQRPDMGSIIKSSGGLRKVRWNLEGKGKSGGIRVIYYWVVDDEHIRMIYTYPKGKQENLTPAQLKALRQIVERWSDG</sequence>
<evidence type="ECO:0000313" key="1">
    <source>
        <dbReference type="EMBL" id="ODS22427.1"/>
    </source>
</evidence>
<dbReference type="InterPro" id="IPR009387">
    <property type="entry name" value="HigB-2"/>
</dbReference>